<dbReference type="OrthoDB" id="10387063at2759"/>
<dbReference type="KEGG" id="tut:107368499"/>
<evidence type="ECO:0000313" key="2">
    <source>
        <dbReference type="EnsemblMetazoa" id="tetur01g05060.1"/>
    </source>
</evidence>
<reference evidence="3" key="1">
    <citation type="submission" date="2011-08" db="EMBL/GenBank/DDBJ databases">
        <authorList>
            <person name="Rombauts S."/>
        </authorList>
    </citation>
    <scope>NUCLEOTIDE SEQUENCE</scope>
    <source>
        <strain evidence="3">London</strain>
    </source>
</reference>
<dbReference type="Proteomes" id="UP000015104">
    <property type="component" value="Unassembled WGS sequence"/>
</dbReference>
<dbReference type="AlphaFoldDB" id="T1JQZ6"/>
<protein>
    <recommendedName>
        <fullName evidence="4">Gustatory receptor</fullName>
    </recommendedName>
</protein>
<feature type="transmembrane region" description="Helical" evidence="1">
    <location>
        <begin position="315"/>
        <end position="341"/>
    </location>
</feature>
<reference evidence="2" key="2">
    <citation type="submission" date="2015-06" db="UniProtKB">
        <authorList>
            <consortium name="EnsemblMetazoa"/>
        </authorList>
    </citation>
    <scope>IDENTIFICATION</scope>
</reference>
<feature type="transmembrane region" description="Helical" evidence="1">
    <location>
        <begin position="198"/>
        <end position="221"/>
    </location>
</feature>
<name>T1JQZ6_TETUR</name>
<dbReference type="EMBL" id="CAEY01000442">
    <property type="status" value="NOT_ANNOTATED_CDS"/>
    <property type="molecule type" value="Genomic_DNA"/>
</dbReference>
<feature type="transmembrane region" description="Helical" evidence="1">
    <location>
        <begin position="289"/>
        <end position="309"/>
    </location>
</feature>
<accession>T1JQZ6</accession>
<dbReference type="EnsemblMetazoa" id="tetur01g05060.1">
    <property type="protein sequence ID" value="tetur01g05060.1"/>
    <property type="gene ID" value="tetur01g05060"/>
</dbReference>
<feature type="transmembrane region" description="Helical" evidence="1">
    <location>
        <begin position="157"/>
        <end position="186"/>
    </location>
</feature>
<gene>
    <name evidence="2" type="primary">107368499</name>
</gene>
<dbReference type="OMA" id="MWTGYLI"/>
<proteinExistence type="predicted"/>
<organism evidence="2 3">
    <name type="scientific">Tetranychus urticae</name>
    <name type="common">Two-spotted spider mite</name>
    <dbReference type="NCBI Taxonomy" id="32264"/>
    <lineage>
        <taxon>Eukaryota</taxon>
        <taxon>Metazoa</taxon>
        <taxon>Ecdysozoa</taxon>
        <taxon>Arthropoda</taxon>
        <taxon>Chelicerata</taxon>
        <taxon>Arachnida</taxon>
        <taxon>Acari</taxon>
        <taxon>Acariformes</taxon>
        <taxon>Trombidiformes</taxon>
        <taxon>Prostigmata</taxon>
        <taxon>Eleutherengona</taxon>
        <taxon>Raphignathae</taxon>
        <taxon>Tetranychoidea</taxon>
        <taxon>Tetranychidae</taxon>
        <taxon>Tetranychus</taxon>
    </lineage>
</organism>
<sequence>MLTKLKTKIESFVENQANEEHFIKAFGKLERIGSIVSANIRGYKQEGSMSTFHHIYHFCSHIWFIIVVARSVTLIVSDDPEDSLYLGDFFSSTKGKNFLHANIIVYYLLFFSSRAALHIADSRKPQLSFQFFNTIKLNGLSTARKFLTSKHEYTWRFYSYIALQFFFIVIPIVAVSLFVLSAIFALENPALYKSIYHFIWYFFWILIVTGPLGANIFTLFWSYTHTMTLSNYLFLAFTSVDHIGARILKKMDSGQTANNLDLIREFIRRQNSLLNLLKAINSDAAPTMWTGYLISCFLADFNLFLGLFIDGGSPVMNIICFALACTAFSNLLLLHLSGIAINNTIAEIREKNFSIQARGVKVLPESIALWINSTQERFENGETGFSCCHIFILTQSSFLFSVLENSGILMMFVANFKKS</sequence>
<keyword evidence="1" id="KW-1133">Transmembrane helix</keyword>
<feature type="transmembrane region" description="Helical" evidence="1">
    <location>
        <begin position="55"/>
        <end position="77"/>
    </location>
</feature>
<keyword evidence="1" id="KW-0472">Membrane</keyword>
<evidence type="ECO:0008006" key="4">
    <source>
        <dbReference type="Google" id="ProtNLM"/>
    </source>
</evidence>
<keyword evidence="3" id="KW-1185">Reference proteome</keyword>
<keyword evidence="1" id="KW-0812">Transmembrane</keyword>
<evidence type="ECO:0000313" key="3">
    <source>
        <dbReference type="Proteomes" id="UP000015104"/>
    </source>
</evidence>
<evidence type="ECO:0000256" key="1">
    <source>
        <dbReference type="SAM" id="Phobius"/>
    </source>
</evidence>
<feature type="transmembrane region" description="Helical" evidence="1">
    <location>
        <begin position="97"/>
        <end position="117"/>
    </location>
</feature>
<dbReference type="HOGENOM" id="CLU_661100_0_0_1"/>